<feature type="region of interest" description="Disordered" evidence="1">
    <location>
        <begin position="283"/>
        <end position="302"/>
    </location>
</feature>
<protein>
    <submittedName>
        <fullName evidence="4">Uncharacterized protein</fullName>
    </submittedName>
</protein>
<evidence type="ECO:0000256" key="3">
    <source>
        <dbReference type="SAM" id="SignalP"/>
    </source>
</evidence>
<proteinExistence type="predicted"/>
<evidence type="ECO:0000256" key="1">
    <source>
        <dbReference type="SAM" id="MobiDB-lite"/>
    </source>
</evidence>
<accession>A0AAN7Z1V5</accession>
<gene>
    <name evidence="4" type="ORF">RRF57_009634</name>
</gene>
<evidence type="ECO:0000313" key="4">
    <source>
        <dbReference type="EMBL" id="KAK5633920.1"/>
    </source>
</evidence>
<dbReference type="Proteomes" id="UP001305414">
    <property type="component" value="Unassembled WGS sequence"/>
</dbReference>
<dbReference type="AlphaFoldDB" id="A0AAN7Z1V5"/>
<feature type="transmembrane region" description="Helical" evidence="2">
    <location>
        <begin position="250"/>
        <end position="276"/>
    </location>
</feature>
<feature type="chain" id="PRO_5042921218" evidence="3">
    <location>
        <begin position="23"/>
        <end position="347"/>
    </location>
</feature>
<keyword evidence="5" id="KW-1185">Reference proteome</keyword>
<evidence type="ECO:0000256" key="2">
    <source>
        <dbReference type="SAM" id="Phobius"/>
    </source>
</evidence>
<keyword evidence="2" id="KW-1133">Transmembrane helix</keyword>
<name>A0AAN7Z1V5_9PEZI</name>
<comment type="caution">
    <text evidence="4">The sequence shown here is derived from an EMBL/GenBank/DDBJ whole genome shotgun (WGS) entry which is preliminary data.</text>
</comment>
<dbReference type="EMBL" id="JAWHQM010000037">
    <property type="protein sequence ID" value="KAK5633920.1"/>
    <property type="molecule type" value="Genomic_DNA"/>
</dbReference>
<reference evidence="4 5" key="1">
    <citation type="submission" date="2023-10" db="EMBL/GenBank/DDBJ databases">
        <title>Draft genome sequence of Xylaria bambusicola isolate GMP-LS, the root and basal stem rot pathogen of sugarcane in Indonesia.</title>
        <authorList>
            <person name="Selvaraj P."/>
            <person name="Muralishankar V."/>
            <person name="Muruganantham S."/>
            <person name="Sp S."/>
            <person name="Haryani S."/>
            <person name="Lau K.J.X."/>
            <person name="Naqvi N.I."/>
        </authorList>
    </citation>
    <scope>NUCLEOTIDE SEQUENCE [LARGE SCALE GENOMIC DNA]</scope>
    <source>
        <strain evidence="4">GMP-LS</strain>
    </source>
</reference>
<keyword evidence="2" id="KW-0472">Membrane</keyword>
<keyword evidence="2" id="KW-0812">Transmembrane</keyword>
<sequence>MRAWSSTIAAAMALFYASTITGSRDNRVSEMELDKSDALHPRASPESTTAKSVRPTMSTPYAVPLVTTFIPPESCNEAHLTMLSPPGYFIWLNEPVPVPGTTFSDCYPPEFLEYYTTYHVNPTTVGSHVPLMSPLVCPFGWQVVSRKGDYQACCPRAELTCESGYQLTPPQTELDPDRPAYGGTCYSEWPLSSSTYITVYGSASESGEMLITASTSGFANYAHVIDGIVASTSPPNSEPFQNQGTEHTTLAPGAIAGIVIGAVVAAGLVAAAFFMYARHRRRTSQQAPPVQPPTGGEGAAFSTVGNPIVADKPLSPVTEGEQTRTEMDAGVYHVYELDAGTMPIEKP</sequence>
<keyword evidence="3" id="KW-0732">Signal</keyword>
<evidence type="ECO:0000313" key="5">
    <source>
        <dbReference type="Proteomes" id="UP001305414"/>
    </source>
</evidence>
<feature type="region of interest" description="Disordered" evidence="1">
    <location>
        <begin position="32"/>
        <end position="53"/>
    </location>
</feature>
<organism evidence="4 5">
    <name type="scientific">Xylaria bambusicola</name>
    <dbReference type="NCBI Taxonomy" id="326684"/>
    <lineage>
        <taxon>Eukaryota</taxon>
        <taxon>Fungi</taxon>
        <taxon>Dikarya</taxon>
        <taxon>Ascomycota</taxon>
        <taxon>Pezizomycotina</taxon>
        <taxon>Sordariomycetes</taxon>
        <taxon>Xylariomycetidae</taxon>
        <taxon>Xylariales</taxon>
        <taxon>Xylariaceae</taxon>
        <taxon>Xylaria</taxon>
    </lineage>
</organism>
<feature type="signal peptide" evidence="3">
    <location>
        <begin position="1"/>
        <end position="22"/>
    </location>
</feature>